<reference evidence="2 3" key="1">
    <citation type="submission" date="2020-08" db="EMBL/GenBank/DDBJ databases">
        <authorList>
            <person name="Newling K."/>
            <person name="Davey J."/>
            <person name="Forrester S."/>
        </authorList>
    </citation>
    <scope>NUCLEOTIDE SEQUENCE [LARGE SCALE GENOMIC DNA]</scope>
    <source>
        <strain evidence="3">Crithidia deanei Carvalho (ATCC PRA-265)</strain>
    </source>
</reference>
<dbReference type="VEuPathDB" id="TriTrypDB:ADEAN_000341300"/>
<name>A0A7G2C937_9TRYP</name>
<sequence>MVVEVAVPLEFLEPLGSVEVGKSVFVTSAKRQINNLHDMELMQRAVQSSPDTALHSLVVTASPLYENVSYSLAGLLNAPLNTEDVDIGPCALLRQAKATQPFRTSHQRYSERFSAPPPPDQSTLTNTVSVIPLAFVTPDELSAAQSKLDSAALEEYEKKFVTEFKRRCEEVALKNEEAAFRVLEKRPTVSKEALLTERVAYSIPVALPSEAQIAKVKSRKMTAVEPSQRARKTALKASVVEQKEKLNASKWLSQVGLSLEQENKEENEYIDTIQKQLIYSGVK</sequence>
<proteinExistence type="predicted"/>
<dbReference type="Proteomes" id="UP000515908">
    <property type="component" value="Chromosome 06"/>
</dbReference>
<dbReference type="EMBL" id="LR877150">
    <property type="protein sequence ID" value="CAD2215955.1"/>
    <property type="molecule type" value="Genomic_DNA"/>
</dbReference>
<evidence type="ECO:0000256" key="1">
    <source>
        <dbReference type="SAM" id="MobiDB-lite"/>
    </source>
</evidence>
<protein>
    <submittedName>
        <fullName evidence="2">Uncharacterized protein</fullName>
    </submittedName>
</protein>
<feature type="region of interest" description="Disordered" evidence="1">
    <location>
        <begin position="105"/>
        <end position="124"/>
    </location>
</feature>
<organism evidence="2 3">
    <name type="scientific">Angomonas deanei</name>
    <dbReference type="NCBI Taxonomy" id="59799"/>
    <lineage>
        <taxon>Eukaryota</taxon>
        <taxon>Discoba</taxon>
        <taxon>Euglenozoa</taxon>
        <taxon>Kinetoplastea</taxon>
        <taxon>Metakinetoplastina</taxon>
        <taxon>Trypanosomatida</taxon>
        <taxon>Trypanosomatidae</taxon>
        <taxon>Strigomonadinae</taxon>
        <taxon>Angomonas</taxon>
    </lineage>
</organism>
<evidence type="ECO:0000313" key="2">
    <source>
        <dbReference type="EMBL" id="CAD2215955.1"/>
    </source>
</evidence>
<keyword evidence="3" id="KW-1185">Reference proteome</keyword>
<accession>A0A7G2C937</accession>
<dbReference type="AlphaFoldDB" id="A0A7G2C937"/>
<gene>
    <name evidence="2" type="ORF">ADEAN_000341300</name>
</gene>
<evidence type="ECO:0000313" key="3">
    <source>
        <dbReference type="Proteomes" id="UP000515908"/>
    </source>
</evidence>